<gene>
    <name evidence="3" type="ORF">CPEL01642_LOCUS23833</name>
</gene>
<feature type="domain" description="JmjC" evidence="2">
    <location>
        <begin position="152"/>
        <end position="420"/>
    </location>
</feature>
<evidence type="ECO:0000313" key="3">
    <source>
        <dbReference type="EMBL" id="CAD8620450.1"/>
    </source>
</evidence>
<accession>A0A7S0LU94</accession>
<sequence length="432" mass="48155">MGYDERCRRRSRSLPFSVWWRAVRLRAPIRNAYDGFKPSTGRSRVSQISVETTNARTFFDKFVAKRRPCVIRSLTSDLAQCVEGWLCGGLRAASGQETVQVEVRKPTGRPFGNGIKVAMSFGSFLDRIESGDTRYYLTTQELPMQADGTESLLAPPLSALEQLPLRPSLCPTLFPQSVNLWYGCARDGSSSGLHHDHHDNLYCLLRGRKQFRLYSPADAHRMPTKGCIHRVHRNGRINYARHLTTADGRTAEDVQKWANSRAQRAQKRAERELARAERAEAAGELGAADRVSAAEDALDTATERYSELLLEAERHAALEETGLSRVRKAAAGTPQEAGGPACAPPSFCRVPPLPSSHSAREKLLGGAAEMICEVRSGEMLYLPCGWFHEVTSYGEHAALNYWFHPPDRHVFDRPYSAHSYWKAAWGKASASL</sequence>
<feature type="coiled-coil region" evidence="1">
    <location>
        <begin position="259"/>
        <end position="311"/>
    </location>
</feature>
<keyword evidence="1" id="KW-0175">Coiled coil</keyword>
<dbReference type="PANTHER" id="PTHR12461:SF100">
    <property type="entry name" value="JMJC DOMAIN-CONTAINING PROTEIN 4"/>
    <property type="match status" value="1"/>
</dbReference>
<dbReference type="Pfam" id="PF13621">
    <property type="entry name" value="Cupin_8"/>
    <property type="match status" value="1"/>
</dbReference>
<dbReference type="PROSITE" id="PS51184">
    <property type="entry name" value="JMJC"/>
    <property type="match status" value="1"/>
</dbReference>
<evidence type="ECO:0000256" key="1">
    <source>
        <dbReference type="SAM" id="Coils"/>
    </source>
</evidence>
<organism evidence="3">
    <name type="scientific">Coccolithus braarudii</name>
    <dbReference type="NCBI Taxonomy" id="221442"/>
    <lineage>
        <taxon>Eukaryota</taxon>
        <taxon>Haptista</taxon>
        <taxon>Haptophyta</taxon>
        <taxon>Prymnesiophyceae</taxon>
        <taxon>Coccolithales</taxon>
        <taxon>Coccolithaceae</taxon>
        <taxon>Coccolithus</taxon>
    </lineage>
</organism>
<dbReference type="InterPro" id="IPR014710">
    <property type="entry name" value="RmlC-like_jellyroll"/>
</dbReference>
<proteinExistence type="predicted"/>
<dbReference type="Gene3D" id="2.60.120.10">
    <property type="entry name" value="Jelly Rolls"/>
    <property type="match status" value="2"/>
</dbReference>
<dbReference type="InterPro" id="IPR041667">
    <property type="entry name" value="Cupin_8"/>
</dbReference>
<dbReference type="AlphaFoldDB" id="A0A7S0LU94"/>
<dbReference type="PANTHER" id="PTHR12461">
    <property type="entry name" value="HYPOXIA-INDUCIBLE FACTOR 1 ALPHA INHIBITOR-RELATED"/>
    <property type="match status" value="1"/>
</dbReference>
<name>A0A7S0LU94_9EUKA</name>
<dbReference type="EMBL" id="HBEY01049608">
    <property type="protein sequence ID" value="CAD8620450.1"/>
    <property type="molecule type" value="Transcribed_RNA"/>
</dbReference>
<dbReference type="SMART" id="SM00558">
    <property type="entry name" value="JmjC"/>
    <property type="match status" value="1"/>
</dbReference>
<reference evidence="3" key="1">
    <citation type="submission" date="2021-01" db="EMBL/GenBank/DDBJ databases">
        <authorList>
            <person name="Corre E."/>
            <person name="Pelletier E."/>
            <person name="Niang G."/>
            <person name="Scheremetjew M."/>
            <person name="Finn R."/>
            <person name="Kale V."/>
            <person name="Holt S."/>
            <person name="Cochrane G."/>
            <person name="Meng A."/>
            <person name="Brown T."/>
            <person name="Cohen L."/>
        </authorList>
    </citation>
    <scope>NUCLEOTIDE SEQUENCE</scope>
    <source>
        <strain evidence="3">PLY182g</strain>
    </source>
</reference>
<dbReference type="SUPFAM" id="SSF51197">
    <property type="entry name" value="Clavaminate synthase-like"/>
    <property type="match status" value="1"/>
</dbReference>
<dbReference type="InterPro" id="IPR003347">
    <property type="entry name" value="JmjC_dom"/>
</dbReference>
<protein>
    <recommendedName>
        <fullName evidence="2">JmjC domain-containing protein</fullName>
    </recommendedName>
</protein>
<evidence type="ECO:0000259" key="2">
    <source>
        <dbReference type="PROSITE" id="PS51184"/>
    </source>
</evidence>